<name>A0AAV2R3G3_MEGNR</name>
<feature type="signal peptide" evidence="1">
    <location>
        <begin position="1"/>
        <end position="15"/>
    </location>
</feature>
<keyword evidence="3" id="KW-1185">Reference proteome</keyword>
<gene>
    <name evidence="2" type="ORF">MNOR_LOCUS20361</name>
</gene>
<organism evidence="2 3">
    <name type="scientific">Meganyctiphanes norvegica</name>
    <name type="common">Northern krill</name>
    <name type="synonym">Thysanopoda norvegica</name>
    <dbReference type="NCBI Taxonomy" id="48144"/>
    <lineage>
        <taxon>Eukaryota</taxon>
        <taxon>Metazoa</taxon>
        <taxon>Ecdysozoa</taxon>
        <taxon>Arthropoda</taxon>
        <taxon>Crustacea</taxon>
        <taxon>Multicrustacea</taxon>
        <taxon>Malacostraca</taxon>
        <taxon>Eumalacostraca</taxon>
        <taxon>Eucarida</taxon>
        <taxon>Euphausiacea</taxon>
        <taxon>Euphausiidae</taxon>
        <taxon>Meganyctiphanes</taxon>
    </lineage>
</organism>
<accession>A0AAV2R3G3</accession>
<comment type="caution">
    <text evidence="2">The sequence shown here is derived from an EMBL/GenBank/DDBJ whole genome shotgun (WGS) entry which is preliminary data.</text>
</comment>
<reference evidence="2 3" key="1">
    <citation type="submission" date="2024-05" db="EMBL/GenBank/DDBJ databases">
        <authorList>
            <person name="Wallberg A."/>
        </authorList>
    </citation>
    <scope>NUCLEOTIDE SEQUENCE [LARGE SCALE GENOMIC DNA]</scope>
</reference>
<proteinExistence type="predicted"/>
<dbReference type="Proteomes" id="UP001497623">
    <property type="component" value="Unassembled WGS sequence"/>
</dbReference>
<feature type="chain" id="PRO_5043461128" evidence="1">
    <location>
        <begin position="16"/>
        <end position="202"/>
    </location>
</feature>
<protein>
    <submittedName>
        <fullName evidence="2">Uncharacterized protein</fullName>
    </submittedName>
</protein>
<sequence>MISLIILLCAPIVHSDEFVKCYYCSSNPNEDVYDPDCATDGYDGHQGELALTYSCFTDNYGNGFVERGFDEGIHDNGECEYVPGSGNTPKWRCHCDTDLCNNHNCDYCFVTESTEGTLTTEGTEVTTEQSVTTTYTDYTSSRTTSTYIPTSTTTTTPGHTTTTSAKPTTGLSCYSCMDCSSIDDDTNTITDDDFRTCVTAIF</sequence>
<dbReference type="AlphaFoldDB" id="A0AAV2R3G3"/>
<evidence type="ECO:0000256" key="1">
    <source>
        <dbReference type="SAM" id="SignalP"/>
    </source>
</evidence>
<evidence type="ECO:0000313" key="2">
    <source>
        <dbReference type="EMBL" id="CAL4114187.1"/>
    </source>
</evidence>
<evidence type="ECO:0000313" key="3">
    <source>
        <dbReference type="Proteomes" id="UP001497623"/>
    </source>
</evidence>
<keyword evidence="1" id="KW-0732">Signal</keyword>
<feature type="non-terminal residue" evidence="2">
    <location>
        <position position="202"/>
    </location>
</feature>
<dbReference type="EMBL" id="CAXKWB010015687">
    <property type="protein sequence ID" value="CAL4114187.1"/>
    <property type="molecule type" value="Genomic_DNA"/>
</dbReference>